<dbReference type="GeneID" id="39730080"/>
<feature type="region of interest" description="Disordered" evidence="4">
    <location>
        <begin position="722"/>
        <end position="754"/>
    </location>
</feature>
<organism evidence="5 6">
    <name type="scientific">Plasmodium gallinaceum</name>
    <dbReference type="NCBI Taxonomy" id="5849"/>
    <lineage>
        <taxon>Eukaryota</taxon>
        <taxon>Sar</taxon>
        <taxon>Alveolata</taxon>
        <taxon>Apicomplexa</taxon>
        <taxon>Aconoidasida</taxon>
        <taxon>Haemosporida</taxon>
        <taxon>Plasmodiidae</taxon>
        <taxon>Plasmodium</taxon>
        <taxon>Plasmodium (Haemamoeba)</taxon>
    </lineage>
</organism>
<feature type="repeat" description="ANK" evidence="3">
    <location>
        <begin position="1346"/>
        <end position="1378"/>
    </location>
</feature>
<dbReference type="SMART" id="SM00248">
    <property type="entry name" value="ANK"/>
    <property type="match status" value="8"/>
</dbReference>
<feature type="region of interest" description="Disordered" evidence="4">
    <location>
        <begin position="47"/>
        <end position="74"/>
    </location>
</feature>
<name>A0A1J1GN16_PLAGA</name>
<dbReference type="Proteomes" id="UP000220797">
    <property type="component" value="Unassembled WGS sequence"/>
</dbReference>
<dbReference type="RefSeq" id="XP_028526668.1">
    <property type="nucleotide sequence ID" value="XM_028675103.1"/>
</dbReference>
<feature type="compositionally biased region" description="Low complexity" evidence="4">
    <location>
        <begin position="620"/>
        <end position="630"/>
    </location>
</feature>
<feature type="compositionally biased region" description="Polar residues" evidence="4">
    <location>
        <begin position="412"/>
        <end position="424"/>
    </location>
</feature>
<feature type="repeat" description="ANK" evidence="3">
    <location>
        <begin position="1313"/>
        <end position="1345"/>
    </location>
</feature>
<feature type="repeat" description="ANK" evidence="3">
    <location>
        <begin position="1142"/>
        <end position="1174"/>
    </location>
</feature>
<dbReference type="PANTHER" id="PTHR24166:SF48">
    <property type="entry name" value="PROTEIN VAPYRIN"/>
    <property type="match status" value="1"/>
</dbReference>
<keyword evidence="6" id="KW-1185">Reference proteome</keyword>
<evidence type="ECO:0000313" key="5">
    <source>
        <dbReference type="EMBL" id="CRG93847.1"/>
    </source>
</evidence>
<proteinExistence type="predicted"/>
<dbReference type="OMA" id="HLIYHKL"/>
<comment type="caution">
    <text evidence="5">The sequence shown here is derived from an EMBL/GenBank/DDBJ whole genome shotgun (WGS) entry which is preliminary data.</text>
</comment>
<evidence type="ECO:0000256" key="2">
    <source>
        <dbReference type="ARBA" id="ARBA00023043"/>
    </source>
</evidence>
<dbReference type="PROSITE" id="PS50297">
    <property type="entry name" value="ANK_REP_REGION"/>
    <property type="match status" value="5"/>
</dbReference>
<dbReference type="InterPro" id="IPR050889">
    <property type="entry name" value="Dendritic_Spine_Reg/Scaffold"/>
</dbReference>
<feature type="repeat" description="ANK" evidence="3">
    <location>
        <begin position="1415"/>
        <end position="1447"/>
    </location>
</feature>
<dbReference type="InterPro" id="IPR002110">
    <property type="entry name" value="Ankyrin_rpt"/>
</dbReference>
<gene>
    <name evidence="5" type="ORF">PGAL8A_00155600</name>
</gene>
<reference evidence="5" key="1">
    <citation type="submission" date="2015-04" db="EMBL/GenBank/DDBJ databases">
        <authorList>
            <consortium name="Pathogen Informatics"/>
        </authorList>
    </citation>
    <scope>NUCLEOTIDE SEQUENCE [LARGE SCALE GENOMIC DNA]</scope>
    <source>
        <strain evidence="5">8A</strain>
    </source>
</reference>
<evidence type="ECO:0000256" key="1">
    <source>
        <dbReference type="ARBA" id="ARBA00022737"/>
    </source>
</evidence>
<dbReference type="EMBL" id="CVMV01000019">
    <property type="protein sequence ID" value="CRG93847.1"/>
    <property type="molecule type" value="Genomic_DNA"/>
</dbReference>
<protein>
    <submittedName>
        <fullName evidence="5">Ankyrin-repeat protein, putative</fullName>
    </submittedName>
</protein>
<dbReference type="PROSITE" id="PS50088">
    <property type="entry name" value="ANK_REPEAT"/>
    <property type="match status" value="5"/>
</dbReference>
<dbReference type="SUPFAM" id="SSF48403">
    <property type="entry name" value="Ankyrin repeat"/>
    <property type="match status" value="2"/>
</dbReference>
<keyword evidence="2 3" id="KW-0040">ANK repeat</keyword>
<dbReference type="Pfam" id="PF12796">
    <property type="entry name" value="Ank_2"/>
    <property type="match status" value="2"/>
</dbReference>
<evidence type="ECO:0000313" key="6">
    <source>
        <dbReference type="Proteomes" id="UP000220797"/>
    </source>
</evidence>
<dbReference type="VEuPathDB" id="PlasmoDB:PGAL8A_00155600"/>
<feature type="region of interest" description="Disordered" evidence="4">
    <location>
        <begin position="614"/>
        <end position="639"/>
    </location>
</feature>
<evidence type="ECO:0000256" key="3">
    <source>
        <dbReference type="PROSITE-ProRule" id="PRU00023"/>
    </source>
</evidence>
<keyword evidence="1" id="KW-0677">Repeat</keyword>
<dbReference type="OrthoDB" id="20872at2759"/>
<evidence type="ECO:0000256" key="4">
    <source>
        <dbReference type="SAM" id="MobiDB-lite"/>
    </source>
</evidence>
<accession>A0A1J1GN16</accession>
<sequence>MKSFVFDNYFVSYEKELNDDVINKYILNKLSLIFNNNIKSISHDINESNENDKEKNKRCENTLPVGKNSTNISEKGNVNLTEKHNTDIIEKNITNIIEINSANINEKNNVDIVEKNNINNDSEKDSNTSKLKRENTCDVVNNNIKEKTNSISINELFKLNSDICHNIDTTLKKNNLNDILASDNIHINKKNERWKRYIKHIELFLDVHTIINLSQTCKFFYKRKYKVGNNRLIFNSYLGYNPKIIYEFVLPRIYKHIHRSVRRRLCLDFTLCTLIKDITVANVLNQIYKFDSLNTKHLFIYNLQEIYFDYCHHLTDKTLEVLAQTRLPSLKTLSIKCVRNKYLTCAPLTVMLKKSNWPVFTNFICSFSNAWLEPIFIVSNFIINRANNQNHIIYHKLKNLRKTLETMKNFDNNVTTSNEENGASENIRKNKSDDNNDVVMYDDKIEENSKKIINVNNKYNLIGLQNCGDNNLDKSNIIDYKNKKKLKSLLNSETECSISQSETNNNFNLFNNFFHSTIKHFGYSSKIQNSFNFRDYNKNYYQNKKDDINNSLNNNVKNENEKYINKTSIEENIHNQELHEKKDIFDEFLSSDYATVNKTNDNFIMNERKNTNLITSNNDTKTSPKNVTNKNTKKERKNNGLIRDDNFRDVEKKNCINKNNTCGINEKVKKKIEQTIIDNYDEKNKVYKKMEEEKKKDKIDILSVEQNNEDPINEKIKMKKMHINENNEKKKNKKKKYEKKYFSENKKGSRNNNKKTKILTAENIFCMNILHNNVNTFDEEEEDEDEDEDEDEEKNMNKCRCNGKGCIYMTEEINFKCNCDDCPFSNGYKNLISVDDPYIQSHFVQPNLDILGSWGSKCFLESIGLDIYVKGYSVALKNENIKICVKLGKKIQEELYELSKSEKYKNNNLVYLLRDKGSELLSNTPLTIETNENGGIDIWTLPISLAISKKNRYLFYLVLKGGAKIDIWDYLGKSPLYIACENECKEFVEVLLEEKRKRRKKNNIIQYSFSENTITLGNDKGITIDNNNKLFNKDSQENSKENNKEDTPCIGKDVNELNIKEKSLIYTENESIEELKRNTNERNIVSNEYMQESSYEKNNSYDIDPSNLDGLKKNESCKTICISPYGNTCNSYYVTFPFDLENGYIPLNIAIKKKNFSIVNSLVKNGENLNIICPFVRDYKSPLYLACENNISEIIQLLLENKADPNWCYHNKFTPILLAYNLNKAWVNHFIDAGAGEKLCDRHILTEVLSCAIFKNDLTTVQLLLKKYPQLLQKGHNLWSLPFIQAAKLERLNILKYLYSLKKEIINQLDFNNVLSPIHVAAEEGNIEVLKFLLENDVNINLTNKFHQNALHIACLENQEKVVQLLLNHNIDVNCKDNINGECPLMICIRTRNENLALLILNESKNINYNLTNIHGETSLIYSIFYGLYNIADILMKRGADASVRDINGDKSYNVACERVLSHRTCKKVLKKFLKLYRSQNKNFLSKKNKINKKNKFYESYQSINQSLLSIFRLNKKRKKKKIMSYSIESENVH</sequence>
<dbReference type="InterPro" id="IPR036770">
    <property type="entry name" value="Ankyrin_rpt-contain_sf"/>
</dbReference>
<feature type="repeat" description="ANK" evidence="3">
    <location>
        <begin position="1178"/>
        <end position="1206"/>
    </location>
</feature>
<feature type="compositionally biased region" description="Basic and acidic residues" evidence="4">
    <location>
        <begin position="47"/>
        <end position="60"/>
    </location>
</feature>
<dbReference type="Gene3D" id="1.25.40.20">
    <property type="entry name" value="Ankyrin repeat-containing domain"/>
    <property type="match status" value="2"/>
</dbReference>
<feature type="region of interest" description="Disordered" evidence="4">
    <location>
        <begin position="412"/>
        <end position="435"/>
    </location>
</feature>
<dbReference type="PANTHER" id="PTHR24166">
    <property type="entry name" value="ROLLING PEBBLES, ISOFORM B"/>
    <property type="match status" value="1"/>
</dbReference>